<dbReference type="GO" id="GO:0097730">
    <property type="term" value="C:non-motile cilium"/>
    <property type="evidence" value="ECO:0007669"/>
    <property type="project" value="TreeGrafter"/>
</dbReference>
<organism evidence="10 11">
    <name type="scientific">Ascaris lumbricoides</name>
    <name type="common">Giant roundworm</name>
    <dbReference type="NCBI Taxonomy" id="6252"/>
    <lineage>
        <taxon>Eukaryota</taxon>
        <taxon>Metazoa</taxon>
        <taxon>Ecdysozoa</taxon>
        <taxon>Nematoda</taxon>
        <taxon>Chromadorea</taxon>
        <taxon>Rhabditida</taxon>
        <taxon>Spirurina</taxon>
        <taxon>Ascaridomorpha</taxon>
        <taxon>Ascaridoidea</taxon>
        <taxon>Ascarididae</taxon>
        <taxon>Ascaris</taxon>
    </lineage>
</organism>
<protein>
    <submittedName>
        <fullName evidence="11">ANAPC4_WD40 domain-containing protein</fullName>
    </submittedName>
</protein>
<dbReference type="InterPro" id="IPR039857">
    <property type="entry name" value="Ift122/121"/>
</dbReference>
<dbReference type="SMART" id="SM00320">
    <property type="entry name" value="WD40"/>
    <property type="match status" value="5"/>
</dbReference>
<keyword evidence="7" id="KW-0966">Cell projection</keyword>
<keyword evidence="3" id="KW-0963">Cytoplasm</keyword>
<sequence>MFVYLSKKISIPNNSQLHCVSWMQNMGYIATGGTDGVLKVLKLAPTTFIFCNNISDPRASSGPTNLSVNQNLDGHSGTVQVAAWNEPYQKLTTSDSNGLIIVWLTQRDSWYEEMINNRNKSVVVDMAWSHNGTKIAIAYEDGQVIVGSVDGNRLWSKDITGNLAAVCWSNDSSLLLFGMADGEVHAYDASGTFVQKVHMVCLENVELETALTRQVIVGSVDGNRLWSKDITGNLAAVCWSNDSFLLLFGMADGEVHAYDASGTFVQKVHMVCLENVELETALTKDLRRDSIISMQWYVPTLPSKVYDGRQSDIGT</sequence>
<dbReference type="Proteomes" id="UP000036681">
    <property type="component" value="Unplaced"/>
</dbReference>
<accession>A0A0M3IGS6</accession>
<dbReference type="GO" id="GO:0005737">
    <property type="term" value="C:cytoplasm"/>
    <property type="evidence" value="ECO:0007669"/>
    <property type="project" value="UniProtKB-SubCell"/>
</dbReference>
<dbReference type="InterPro" id="IPR056159">
    <property type="entry name" value="Beta-prop_IFT121_TULP_N"/>
</dbReference>
<dbReference type="GO" id="GO:0030991">
    <property type="term" value="C:intraciliary transport particle A"/>
    <property type="evidence" value="ECO:0007669"/>
    <property type="project" value="TreeGrafter"/>
</dbReference>
<dbReference type="SUPFAM" id="SSF50978">
    <property type="entry name" value="WD40 repeat-like"/>
    <property type="match status" value="1"/>
</dbReference>
<evidence type="ECO:0000256" key="2">
    <source>
        <dbReference type="ARBA" id="ARBA00004496"/>
    </source>
</evidence>
<dbReference type="GO" id="GO:1905515">
    <property type="term" value="P:non-motile cilium assembly"/>
    <property type="evidence" value="ECO:0007669"/>
    <property type="project" value="TreeGrafter"/>
</dbReference>
<keyword evidence="5" id="KW-0677">Repeat</keyword>
<evidence type="ECO:0000313" key="11">
    <source>
        <dbReference type="WBParaSite" id="ALUE_0001754201-mRNA-1"/>
    </source>
</evidence>
<evidence type="ECO:0000256" key="6">
    <source>
        <dbReference type="ARBA" id="ARBA00023069"/>
    </source>
</evidence>
<reference evidence="11" key="1">
    <citation type="submission" date="2017-02" db="UniProtKB">
        <authorList>
            <consortium name="WormBaseParasite"/>
        </authorList>
    </citation>
    <scope>IDENTIFICATION</scope>
</reference>
<dbReference type="Gene3D" id="2.130.10.10">
    <property type="entry name" value="YVTN repeat-like/Quinoprotein amine dehydrogenase"/>
    <property type="match status" value="1"/>
</dbReference>
<evidence type="ECO:0000256" key="7">
    <source>
        <dbReference type="ARBA" id="ARBA00023273"/>
    </source>
</evidence>
<evidence type="ECO:0000256" key="5">
    <source>
        <dbReference type="ARBA" id="ARBA00022737"/>
    </source>
</evidence>
<dbReference type="InterPro" id="IPR036322">
    <property type="entry name" value="WD40_repeat_dom_sf"/>
</dbReference>
<feature type="repeat" description="WD" evidence="8">
    <location>
        <begin position="72"/>
        <end position="103"/>
    </location>
</feature>
<dbReference type="GO" id="GO:0061512">
    <property type="term" value="P:protein localization to cilium"/>
    <property type="evidence" value="ECO:0007669"/>
    <property type="project" value="TreeGrafter"/>
</dbReference>
<feature type="domain" description="IFT121/TULP4 N-terminal" evidence="9">
    <location>
        <begin position="1"/>
        <end position="210"/>
    </location>
</feature>
<keyword evidence="6" id="KW-0969">Cilium</keyword>
<dbReference type="WBParaSite" id="ALUE_0001754201-mRNA-1">
    <property type="protein sequence ID" value="ALUE_0001754201-mRNA-1"/>
    <property type="gene ID" value="ALUE_0001754201"/>
</dbReference>
<dbReference type="InterPro" id="IPR015943">
    <property type="entry name" value="WD40/YVTN_repeat-like_dom_sf"/>
</dbReference>
<dbReference type="InterPro" id="IPR001680">
    <property type="entry name" value="WD40_rpt"/>
</dbReference>
<name>A0A0M3IGS6_ASCLU</name>
<evidence type="ECO:0000259" key="9">
    <source>
        <dbReference type="Pfam" id="PF24797"/>
    </source>
</evidence>
<proteinExistence type="predicted"/>
<dbReference type="PANTHER" id="PTHR12764">
    <property type="entry name" value="WD REPEAT DOMAIN-RELATED"/>
    <property type="match status" value="1"/>
</dbReference>
<comment type="subcellular location">
    <subcellularLocation>
        <location evidence="1">Cell projection</location>
        <location evidence="1">Cilium</location>
    </subcellularLocation>
    <subcellularLocation>
        <location evidence="2">Cytoplasm</location>
    </subcellularLocation>
</comment>
<evidence type="ECO:0000313" key="10">
    <source>
        <dbReference type="Proteomes" id="UP000036681"/>
    </source>
</evidence>
<dbReference type="PROSITE" id="PS50082">
    <property type="entry name" value="WD_REPEATS_2"/>
    <property type="match status" value="1"/>
</dbReference>
<evidence type="ECO:0000256" key="3">
    <source>
        <dbReference type="ARBA" id="ARBA00022490"/>
    </source>
</evidence>
<dbReference type="PANTHER" id="PTHR12764:SF5">
    <property type="entry name" value="LD29485P"/>
    <property type="match status" value="1"/>
</dbReference>
<keyword evidence="4 8" id="KW-0853">WD repeat</keyword>
<dbReference type="AlphaFoldDB" id="A0A0M3IGS6"/>
<dbReference type="GO" id="GO:0035721">
    <property type="term" value="P:intraciliary retrograde transport"/>
    <property type="evidence" value="ECO:0007669"/>
    <property type="project" value="TreeGrafter"/>
</dbReference>
<evidence type="ECO:0000256" key="1">
    <source>
        <dbReference type="ARBA" id="ARBA00004138"/>
    </source>
</evidence>
<evidence type="ECO:0000256" key="4">
    <source>
        <dbReference type="ARBA" id="ARBA00022574"/>
    </source>
</evidence>
<dbReference type="Pfam" id="PF24797">
    <property type="entry name" value="Beta-prop_WDR35_TULP_N"/>
    <property type="match status" value="1"/>
</dbReference>
<evidence type="ECO:0000256" key="8">
    <source>
        <dbReference type="PROSITE-ProRule" id="PRU00221"/>
    </source>
</evidence>
<keyword evidence="10" id="KW-1185">Reference proteome</keyword>